<accession>A0A5P8WC81</accession>
<dbReference type="EMBL" id="CP045227">
    <property type="protein sequence ID" value="QFS50161.1"/>
    <property type="molecule type" value="Genomic_DNA"/>
</dbReference>
<dbReference type="InterPro" id="IPR009057">
    <property type="entry name" value="Homeodomain-like_sf"/>
</dbReference>
<name>A0A5P8WC81_9NOSO</name>
<dbReference type="RefSeq" id="WP_152591277.1">
    <property type="nucleotide sequence ID" value="NZ_CP045227.1"/>
</dbReference>
<keyword evidence="2" id="KW-1185">Reference proteome</keyword>
<dbReference type="SUPFAM" id="SSF46689">
    <property type="entry name" value="Homeodomain-like"/>
    <property type="match status" value="1"/>
</dbReference>
<dbReference type="AlphaFoldDB" id="A0A5P8WC81"/>
<evidence type="ECO:0000313" key="2">
    <source>
        <dbReference type="Proteomes" id="UP000326678"/>
    </source>
</evidence>
<protein>
    <submittedName>
        <fullName evidence="1">Helix-turn-helix domain-containing protein</fullName>
    </submittedName>
</protein>
<sequence length="204" mass="23937">MLYNYLSQDKTVDNKVAEESRFLSPFQRKVLLKNLQADLQPEYRRRIEIMLLADRGKSQTHICQILSCSQEMARYWIAVAEAGLAHKWNERPIGRPKTVNHQYLERLKELVSRSPRDYGYGFSSWTAQWLSKHLGQEFRIEISDRHINRLLKQMGLSTKQKSSNQQATDSLKDAGIKIYDLQSNNVQPHFPWALNLKQTNQNNY</sequence>
<dbReference type="KEGG" id="nsh:GXM_07655"/>
<evidence type="ECO:0000313" key="1">
    <source>
        <dbReference type="EMBL" id="QFS50161.1"/>
    </source>
</evidence>
<reference evidence="1 2" key="1">
    <citation type="submission" date="2019-10" db="EMBL/GenBank/DDBJ databases">
        <title>Genomic and transcriptomic insights into the perfect genentic adaptation of a filamentous nitrogen-fixing cyanobacterium to rice fields.</title>
        <authorList>
            <person name="Chen Z."/>
        </authorList>
    </citation>
    <scope>NUCLEOTIDE SEQUENCE [LARGE SCALE GENOMIC DNA]</scope>
    <source>
        <strain evidence="1">CCNUC1</strain>
    </source>
</reference>
<dbReference type="Pfam" id="PF13565">
    <property type="entry name" value="HTH_32"/>
    <property type="match status" value="1"/>
</dbReference>
<proteinExistence type="predicted"/>
<gene>
    <name evidence="1" type="ORF">GXM_07655</name>
</gene>
<organism evidence="1 2">
    <name type="scientific">Nostoc sphaeroides CCNUC1</name>
    <dbReference type="NCBI Taxonomy" id="2653204"/>
    <lineage>
        <taxon>Bacteria</taxon>
        <taxon>Bacillati</taxon>
        <taxon>Cyanobacteriota</taxon>
        <taxon>Cyanophyceae</taxon>
        <taxon>Nostocales</taxon>
        <taxon>Nostocaceae</taxon>
        <taxon>Nostoc</taxon>
    </lineage>
</organism>
<dbReference type="Proteomes" id="UP000326678">
    <property type="component" value="Chromosome Gxm2"/>
</dbReference>